<dbReference type="GO" id="GO:0006396">
    <property type="term" value="P:RNA processing"/>
    <property type="evidence" value="ECO:0007669"/>
    <property type="project" value="InterPro"/>
</dbReference>
<evidence type="ECO:0000313" key="3">
    <source>
        <dbReference type="EMBL" id="EKX55343.1"/>
    </source>
</evidence>
<evidence type="ECO:0000259" key="2">
    <source>
        <dbReference type="Pfam" id="PF09429"/>
    </source>
</evidence>
<evidence type="ECO:0000313" key="4">
    <source>
        <dbReference type="EnsemblProtists" id="EKX55343"/>
    </source>
</evidence>
<dbReference type="Proteomes" id="UP000011087">
    <property type="component" value="Unassembled WGS sequence"/>
</dbReference>
<protein>
    <recommendedName>
        <fullName evidence="2">Wbp11/ELF5/Saf1 N-terminal domain-containing protein</fullName>
    </recommendedName>
</protein>
<name>L1K4S5_GUITC</name>
<dbReference type="PaxDb" id="55529-EKX55343"/>
<dbReference type="AlphaFoldDB" id="L1K4S5"/>
<proteinExistence type="predicted"/>
<keyword evidence="5" id="KW-1185">Reference proteome</keyword>
<dbReference type="RefSeq" id="XP_005842323.1">
    <property type="nucleotide sequence ID" value="XM_005842266.1"/>
</dbReference>
<feature type="domain" description="Wbp11/ELF5/Saf1 N-terminal" evidence="2">
    <location>
        <begin position="5"/>
        <end position="81"/>
    </location>
</feature>
<dbReference type="EMBL" id="JH992965">
    <property type="protein sequence ID" value="EKX55343.1"/>
    <property type="molecule type" value="Genomic_DNA"/>
</dbReference>
<dbReference type="HOGENOM" id="CLU_732463_0_0_1"/>
<feature type="compositionally biased region" description="Acidic residues" evidence="1">
    <location>
        <begin position="250"/>
        <end position="260"/>
    </location>
</feature>
<feature type="compositionally biased region" description="Basic residues" evidence="1">
    <location>
        <begin position="16"/>
        <end position="31"/>
    </location>
</feature>
<feature type="compositionally biased region" description="Low complexity" evidence="1">
    <location>
        <begin position="119"/>
        <end position="142"/>
    </location>
</feature>
<evidence type="ECO:0000256" key="1">
    <source>
        <dbReference type="SAM" id="MobiDB-lite"/>
    </source>
</evidence>
<dbReference type="KEGG" id="gtt:GUITHDRAFT_131564"/>
<dbReference type="STRING" id="905079.L1K4S5"/>
<accession>L1K4S5</accession>
<feature type="compositionally biased region" description="Pro residues" evidence="1">
    <location>
        <begin position="143"/>
        <end position="194"/>
    </location>
</feature>
<reference evidence="3 5" key="1">
    <citation type="journal article" date="2012" name="Nature">
        <title>Algal genomes reveal evolutionary mosaicism and the fate of nucleomorphs.</title>
        <authorList>
            <consortium name="DOE Joint Genome Institute"/>
            <person name="Curtis B.A."/>
            <person name="Tanifuji G."/>
            <person name="Burki F."/>
            <person name="Gruber A."/>
            <person name="Irimia M."/>
            <person name="Maruyama S."/>
            <person name="Arias M.C."/>
            <person name="Ball S.G."/>
            <person name="Gile G.H."/>
            <person name="Hirakawa Y."/>
            <person name="Hopkins J.F."/>
            <person name="Kuo A."/>
            <person name="Rensing S.A."/>
            <person name="Schmutz J."/>
            <person name="Symeonidi A."/>
            <person name="Elias M."/>
            <person name="Eveleigh R.J."/>
            <person name="Herman E.K."/>
            <person name="Klute M.J."/>
            <person name="Nakayama T."/>
            <person name="Obornik M."/>
            <person name="Reyes-Prieto A."/>
            <person name="Armbrust E.V."/>
            <person name="Aves S.J."/>
            <person name="Beiko R.G."/>
            <person name="Coutinho P."/>
            <person name="Dacks J.B."/>
            <person name="Durnford D.G."/>
            <person name="Fast N.M."/>
            <person name="Green B.R."/>
            <person name="Grisdale C.J."/>
            <person name="Hempel F."/>
            <person name="Henrissat B."/>
            <person name="Hoppner M.P."/>
            <person name="Ishida K."/>
            <person name="Kim E."/>
            <person name="Koreny L."/>
            <person name="Kroth P.G."/>
            <person name="Liu Y."/>
            <person name="Malik S.B."/>
            <person name="Maier U.G."/>
            <person name="McRose D."/>
            <person name="Mock T."/>
            <person name="Neilson J.A."/>
            <person name="Onodera N.T."/>
            <person name="Poole A.M."/>
            <person name="Pritham E.J."/>
            <person name="Richards T.A."/>
            <person name="Rocap G."/>
            <person name="Roy S.W."/>
            <person name="Sarai C."/>
            <person name="Schaack S."/>
            <person name="Shirato S."/>
            <person name="Slamovits C.H."/>
            <person name="Spencer D.F."/>
            <person name="Suzuki S."/>
            <person name="Worden A.Z."/>
            <person name="Zauner S."/>
            <person name="Barry K."/>
            <person name="Bell C."/>
            <person name="Bharti A.K."/>
            <person name="Crow J.A."/>
            <person name="Grimwood J."/>
            <person name="Kramer R."/>
            <person name="Lindquist E."/>
            <person name="Lucas S."/>
            <person name="Salamov A."/>
            <person name="McFadden G.I."/>
            <person name="Lane C.E."/>
            <person name="Keeling P.J."/>
            <person name="Gray M.W."/>
            <person name="Grigoriev I.V."/>
            <person name="Archibald J.M."/>
        </authorList>
    </citation>
    <scope>NUCLEOTIDE SEQUENCE</scope>
    <source>
        <strain evidence="3 5">CCMP2712</strain>
    </source>
</reference>
<feature type="compositionally biased region" description="Basic and acidic residues" evidence="1">
    <location>
        <begin position="32"/>
        <end position="60"/>
    </location>
</feature>
<sequence>MGKDKKAMNPNDAYRKQMKKKEIKRNKVHKQERKELEQIKHNPELARKRIAEIEDRERKHGSTNYSNRRKEELELVYNALQKKKKREEEEQQRQAKLAAAKALAQQPQDPFAPIDDEAASSSMQPSFQASSLQSSFPSFQQPLPYPPPLPPPNTIPIGGIPPPPPPVLPLGSVPPPPPPRVLPPGQIPPPPPPRNVTAPDKPRTLQAVPPPPPPKPIKTTEQSMPPPPPPDKPKKNEPAVAALASALGDYGEDSDEEEQTAEGGSRTEAVSSVVHAPISFIPRKEEAPPSQPVPAEEAALNVAVLGMAPAAVKRRQPPSAREMIAKKRAQPFVTASQPTKAAAGGGGGGGGGRDHKGEADALDAFLGEMEELGAFADI</sequence>
<feature type="region of interest" description="Disordered" evidence="1">
    <location>
        <begin position="328"/>
        <end position="358"/>
    </location>
</feature>
<evidence type="ECO:0000313" key="5">
    <source>
        <dbReference type="Proteomes" id="UP000011087"/>
    </source>
</evidence>
<feature type="compositionally biased region" description="Low complexity" evidence="1">
    <location>
        <begin position="94"/>
        <end position="106"/>
    </location>
</feature>
<dbReference type="GeneID" id="17311897"/>
<feature type="region of interest" description="Disordered" evidence="1">
    <location>
        <begin position="1"/>
        <end position="271"/>
    </location>
</feature>
<dbReference type="Pfam" id="PF09429">
    <property type="entry name" value="Wbp11"/>
    <property type="match status" value="1"/>
</dbReference>
<reference evidence="4" key="3">
    <citation type="submission" date="2016-03" db="UniProtKB">
        <authorList>
            <consortium name="EnsemblProtists"/>
        </authorList>
    </citation>
    <scope>IDENTIFICATION</scope>
</reference>
<dbReference type="OrthoDB" id="10672132at2759"/>
<dbReference type="InterPro" id="IPR019007">
    <property type="entry name" value="Wbp11/ELF5/Saf1_N"/>
</dbReference>
<organism evidence="3">
    <name type="scientific">Guillardia theta (strain CCMP2712)</name>
    <name type="common">Cryptophyte</name>
    <dbReference type="NCBI Taxonomy" id="905079"/>
    <lineage>
        <taxon>Eukaryota</taxon>
        <taxon>Cryptophyceae</taxon>
        <taxon>Pyrenomonadales</taxon>
        <taxon>Geminigeraceae</taxon>
        <taxon>Guillardia</taxon>
    </lineage>
</organism>
<reference evidence="5" key="2">
    <citation type="submission" date="2012-11" db="EMBL/GenBank/DDBJ databases">
        <authorList>
            <person name="Kuo A."/>
            <person name="Curtis B.A."/>
            <person name="Tanifuji G."/>
            <person name="Burki F."/>
            <person name="Gruber A."/>
            <person name="Irimia M."/>
            <person name="Maruyama S."/>
            <person name="Arias M.C."/>
            <person name="Ball S.G."/>
            <person name="Gile G.H."/>
            <person name="Hirakawa Y."/>
            <person name="Hopkins J.F."/>
            <person name="Rensing S.A."/>
            <person name="Schmutz J."/>
            <person name="Symeonidi A."/>
            <person name="Elias M."/>
            <person name="Eveleigh R.J."/>
            <person name="Herman E.K."/>
            <person name="Klute M.J."/>
            <person name="Nakayama T."/>
            <person name="Obornik M."/>
            <person name="Reyes-Prieto A."/>
            <person name="Armbrust E.V."/>
            <person name="Aves S.J."/>
            <person name="Beiko R.G."/>
            <person name="Coutinho P."/>
            <person name="Dacks J.B."/>
            <person name="Durnford D.G."/>
            <person name="Fast N.M."/>
            <person name="Green B.R."/>
            <person name="Grisdale C."/>
            <person name="Hempe F."/>
            <person name="Henrissat B."/>
            <person name="Hoppner M.P."/>
            <person name="Ishida K.-I."/>
            <person name="Kim E."/>
            <person name="Koreny L."/>
            <person name="Kroth P.G."/>
            <person name="Liu Y."/>
            <person name="Malik S.-B."/>
            <person name="Maier U.G."/>
            <person name="McRose D."/>
            <person name="Mock T."/>
            <person name="Neilson J.A."/>
            <person name="Onodera N.T."/>
            <person name="Poole A.M."/>
            <person name="Pritham E.J."/>
            <person name="Richards T.A."/>
            <person name="Rocap G."/>
            <person name="Roy S.W."/>
            <person name="Sarai C."/>
            <person name="Schaack S."/>
            <person name="Shirato S."/>
            <person name="Slamovits C.H."/>
            <person name="Spencer D.F."/>
            <person name="Suzuki S."/>
            <person name="Worden A.Z."/>
            <person name="Zauner S."/>
            <person name="Barry K."/>
            <person name="Bell C."/>
            <person name="Bharti A.K."/>
            <person name="Crow J.A."/>
            <person name="Grimwood J."/>
            <person name="Kramer R."/>
            <person name="Lindquist E."/>
            <person name="Lucas S."/>
            <person name="Salamov A."/>
            <person name="McFadden G.I."/>
            <person name="Lane C.E."/>
            <person name="Keeling P.J."/>
            <person name="Gray M.W."/>
            <person name="Grigoriev I.V."/>
            <person name="Archibald J.M."/>
        </authorList>
    </citation>
    <scope>NUCLEOTIDE SEQUENCE</scope>
    <source>
        <strain evidence="5">CCMP2712</strain>
    </source>
</reference>
<gene>
    <name evidence="3" type="ORF">GUITHDRAFT_131564</name>
</gene>
<dbReference type="OMA" id="ITRCNAS"/>
<dbReference type="EnsemblProtists" id="EKX55343">
    <property type="protein sequence ID" value="EKX55343"/>
    <property type="gene ID" value="GUITHDRAFT_131564"/>
</dbReference>